<protein>
    <submittedName>
        <fullName evidence="1">Uncharacterized protein</fullName>
    </submittedName>
</protein>
<reference evidence="1 2" key="1">
    <citation type="journal article" date="2015" name="Genome Biol. Evol.">
        <title>Comparative Genomics of a Bacterivorous Green Alga Reveals Evolutionary Causalities and Consequences of Phago-Mixotrophic Mode of Nutrition.</title>
        <authorList>
            <person name="Burns J.A."/>
            <person name="Paasch A."/>
            <person name="Narechania A."/>
            <person name="Kim E."/>
        </authorList>
    </citation>
    <scope>NUCLEOTIDE SEQUENCE [LARGE SCALE GENOMIC DNA]</scope>
    <source>
        <strain evidence="1 2">PLY_AMNH</strain>
    </source>
</reference>
<proteinExistence type="predicted"/>
<name>A0AAE0GB52_9CHLO</name>
<organism evidence="1 2">
    <name type="scientific">Cymbomonas tetramitiformis</name>
    <dbReference type="NCBI Taxonomy" id="36881"/>
    <lineage>
        <taxon>Eukaryota</taxon>
        <taxon>Viridiplantae</taxon>
        <taxon>Chlorophyta</taxon>
        <taxon>Pyramimonadophyceae</taxon>
        <taxon>Pyramimonadales</taxon>
        <taxon>Pyramimonadaceae</taxon>
        <taxon>Cymbomonas</taxon>
    </lineage>
</organism>
<dbReference type="EMBL" id="LGRX02007601">
    <property type="protein sequence ID" value="KAK3274658.1"/>
    <property type="molecule type" value="Genomic_DNA"/>
</dbReference>
<evidence type="ECO:0000313" key="1">
    <source>
        <dbReference type="EMBL" id="KAK3274658.1"/>
    </source>
</evidence>
<dbReference type="Proteomes" id="UP001190700">
    <property type="component" value="Unassembled WGS sequence"/>
</dbReference>
<comment type="caution">
    <text evidence="1">The sequence shown here is derived from an EMBL/GenBank/DDBJ whole genome shotgun (WGS) entry which is preliminary data.</text>
</comment>
<accession>A0AAE0GB52</accession>
<gene>
    <name evidence="1" type="ORF">CYMTET_17169</name>
</gene>
<keyword evidence="2" id="KW-1185">Reference proteome</keyword>
<sequence length="250" mass="24859">MSKIPINPLQWQLLITNAFAKSADSISIAPGASWAACGAAPALAPWAAEPAIELGAAAAGAALRLRRGPLRQPGAAAAGAASRLRRGPLRELGAAAAGPTRGAALGTLLGQLRARAVGCNSALLGQLHACAVGCCGGTAAGGCWVSEAASWGGSTAADCWVSKAVSCCGSTAAGCWVSKTVNRCWGNKRDDAGGWIIPWACTKCNCSNGRRAGQVTFAAMVAMHGGTPTLLGAVAVDVPAHGLFTPADST</sequence>
<dbReference type="AlphaFoldDB" id="A0AAE0GB52"/>
<evidence type="ECO:0000313" key="2">
    <source>
        <dbReference type="Proteomes" id="UP001190700"/>
    </source>
</evidence>